<dbReference type="EC" id="1.1.99.1" evidence="6"/>
<dbReference type="InterPro" id="IPR007867">
    <property type="entry name" value="GMC_OxRtase_C"/>
</dbReference>
<dbReference type="Gene3D" id="3.30.560.10">
    <property type="entry name" value="Glucose Oxidase, domain 3"/>
    <property type="match status" value="1"/>
</dbReference>
<evidence type="ECO:0000259" key="5">
    <source>
        <dbReference type="PROSITE" id="PS00624"/>
    </source>
</evidence>
<evidence type="ECO:0000256" key="1">
    <source>
        <dbReference type="ARBA" id="ARBA00001974"/>
    </source>
</evidence>
<keyword evidence="4" id="KW-0274">FAD</keyword>
<reference evidence="6" key="1">
    <citation type="submission" date="2015-10" db="EMBL/GenBank/DDBJ databases">
        <authorList>
            <person name="Gilbert D.G."/>
        </authorList>
    </citation>
    <scope>NUCLEOTIDE SEQUENCE</scope>
</reference>
<evidence type="ECO:0000256" key="2">
    <source>
        <dbReference type="ARBA" id="ARBA00010790"/>
    </source>
</evidence>
<dbReference type="PANTHER" id="PTHR11552:SF147">
    <property type="entry name" value="CHOLINE DEHYDROGENASE, MITOCHONDRIAL"/>
    <property type="match status" value="1"/>
</dbReference>
<evidence type="ECO:0000313" key="6">
    <source>
        <dbReference type="EMBL" id="CUS54530.1"/>
    </source>
</evidence>
<sequence length="536" mass="58744">MKNLKANTYDFIIVGAGSAGSVLANRLSADSNTTVLILEAGGKDNHPYIQAPAGFVKTYADPRFNWCFETEPGKHTNDRQQFFPRGKVLGGSSSISGHLYVRGQARDFDSWAELGNSGWSYRDVLPLFKTQEDRSTGESQYHGINGPQHVSDIHEKHLLCEEFIKGAGSLGLPINPDYNGESQEGVGYYQRMIQSGKRHSAATGFLHPALSRSNLHLRTHAHVTRLDTENNNVIGVSYQIEGEIYYARARRETLLCAGAISSPHLLQVSGIGPGELLQNLEIPLVHDSPGIGEGLQDHYAVRVSHQINKAISLNHRSRGVRLLWETIRWYLNGGGLLAFSPAHVGAFLCTNPELPFPDLQFVFTPASYAESADPIGKLHPYPGITCGVWQMVPTSRGFVRAASSDPFRSPAIQPNYLATELDQLAVVRGLKWCRKLLNTNALKPYLMDEILPGLQCRQDDDLLTYAAKSGTTVYHPVGSCRMGTDNMAVVDPQLRLKGMTGLRVVDASVMPTIVSANTNAATLMIAEKAAQLILDQ</sequence>
<dbReference type="PANTHER" id="PTHR11552">
    <property type="entry name" value="GLUCOSE-METHANOL-CHOLINE GMC OXIDOREDUCTASE"/>
    <property type="match status" value="1"/>
</dbReference>
<protein>
    <submittedName>
        <fullName evidence="6">Choline dehydrogenase</fullName>
        <ecNumber evidence="6">1.1.99.1</ecNumber>
    </submittedName>
</protein>
<comment type="cofactor">
    <cofactor evidence="1">
        <name>FAD</name>
        <dbReference type="ChEBI" id="CHEBI:57692"/>
    </cofactor>
</comment>
<dbReference type="InterPro" id="IPR000172">
    <property type="entry name" value="GMC_OxRdtase_N"/>
</dbReference>
<keyword evidence="6" id="KW-0560">Oxidoreductase</keyword>
<dbReference type="Pfam" id="PF05199">
    <property type="entry name" value="GMC_oxred_C"/>
    <property type="match status" value="1"/>
</dbReference>
<dbReference type="AlphaFoldDB" id="A0A160TX59"/>
<evidence type="ECO:0000256" key="3">
    <source>
        <dbReference type="ARBA" id="ARBA00022630"/>
    </source>
</evidence>
<dbReference type="GO" id="GO:0050660">
    <property type="term" value="F:flavin adenine dinucleotide binding"/>
    <property type="evidence" value="ECO:0007669"/>
    <property type="project" value="InterPro"/>
</dbReference>
<gene>
    <name evidence="6" type="ORF">MGWOODY_XGa833</name>
</gene>
<dbReference type="PROSITE" id="PS00624">
    <property type="entry name" value="GMC_OXRED_2"/>
    <property type="match status" value="1"/>
</dbReference>
<name>A0A160TX59_9ZZZZ</name>
<dbReference type="SUPFAM" id="SSF54373">
    <property type="entry name" value="FAD-linked reductases, C-terminal domain"/>
    <property type="match status" value="1"/>
</dbReference>
<dbReference type="EMBL" id="CZRL01000104">
    <property type="protein sequence ID" value="CUS54530.1"/>
    <property type="molecule type" value="Genomic_DNA"/>
</dbReference>
<dbReference type="Gene3D" id="3.50.50.60">
    <property type="entry name" value="FAD/NAD(P)-binding domain"/>
    <property type="match status" value="1"/>
</dbReference>
<dbReference type="InterPro" id="IPR012132">
    <property type="entry name" value="GMC_OxRdtase"/>
</dbReference>
<accession>A0A160TX59</accession>
<dbReference type="InterPro" id="IPR036188">
    <property type="entry name" value="FAD/NAD-bd_sf"/>
</dbReference>
<evidence type="ECO:0000256" key="4">
    <source>
        <dbReference type="ARBA" id="ARBA00022827"/>
    </source>
</evidence>
<dbReference type="GO" id="GO:0008812">
    <property type="term" value="F:choline dehydrogenase activity"/>
    <property type="evidence" value="ECO:0007669"/>
    <property type="project" value="UniProtKB-EC"/>
</dbReference>
<proteinExistence type="inferred from homology"/>
<dbReference type="PIRSF" id="PIRSF000137">
    <property type="entry name" value="Alcohol_oxidase"/>
    <property type="match status" value="1"/>
</dbReference>
<feature type="domain" description="Glucose-methanol-choline oxidoreductase N-terminal" evidence="5">
    <location>
        <begin position="258"/>
        <end position="272"/>
    </location>
</feature>
<organism evidence="6">
    <name type="scientific">hydrothermal vent metagenome</name>
    <dbReference type="NCBI Taxonomy" id="652676"/>
    <lineage>
        <taxon>unclassified sequences</taxon>
        <taxon>metagenomes</taxon>
        <taxon>ecological metagenomes</taxon>
    </lineage>
</organism>
<dbReference type="Pfam" id="PF00732">
    <property type="entry name" value="GMC_oxred_N"/>
    <property type="match status" value="1"/>
</dbReference>
<dbReference type="SUPFAM" id="SSF51905">
    <property type="entry name" value="FAD/NAD(P)-binding domain"/>
    <property type="match status" value="1"/>
</dbReference>
<comment type="similarity">
    <text evidence="2">Belongs to the GMC oxidoreductase family.</text>
</comment>
<keyword evidence="3" id="KW-0285">Flavoprotein</keyword>